<evidence type="ECO:0000259" key="3">
    <source>
        <dbReference type="PROSITE" id="PS50198"/>
    </source>
</evidence>
<keyword evidence="1" id="KW-0413">Isomerase</keyword>
<keyword evidence="1" id="KW-0697">Rotamase</keyword>
<sequence length="655" mass="73876">MRKLVLTCFASGLLISSGFAQTLFTYGSNPVSKQEFLRVYEKNSLNKKTDYSEPALREYLDLYSLFRMKVKEAELQQLDTLPNIQRELDNYRKQLAKNYLTDEEVTNKLVREAYDRSKEEIHVAHILIMAPPSMAPADTLIAYRKIDSLYNLIAKKKGDFAALAKQFSEDRGTKDNGGDVGYITALQTIYPFENAAYGTPVGKVSTPFRTQFGYHIIKVLDRRPARGEVQVAQIRIDIAKAKGEAGVAAAHKRMDSVQTSLKGGMSFEDAVKKYSDDKFSNAEGGVMAPFGIGRYPVAFENAAFALKNPGDLSQPVQTEYGLHLLKLIQKIPIKPYDSVASTLKRKVENDSRAQSAHDIFFQKVKEKNGFKEYPANYDAVVKKMESLPDTGKAVGMFKSTDFNNMTQPVFTLGGKNYSQIDFVKFAETLTRGQLRGPKAAVMHDIYNMYVSRVVNDFEEHHLVDENPDFKNLMDEYTNGILLFELMDRNVWGKASRDTVGLKNFYETNKTKYQWDPGFTGAVYHFKDEASMNAGLKALAKKGVKEEDVMKQLNTEAKPDAVSVQRGHFEFSRFKDVPEASVVKGKLSAPVKNADGSYTVVKADDVFTTKTTKSLDDARGYVVAEYQDYLEKQWNAQLRTKYPVKVDEPVFKTMVK</sequence>
<dbReference type="GO" id="GO:0003755">
    <property type="term" value="F:peptidyl-prolyl cis-trans isomerase activity"/>
    <property type="evidence" value="ECO:0007669"/>
    <property type="project" value="UniProtKB-KW"/>
</dbReference>
<dbReference type="Pfam" id="PF00639">
    <property type="entry name" value="Rotamase"/>
    <property type="match status" value="1"/>
</dbReference>
<dbReference type="OrthoDB" id="14196at2"/>
<dbReference type="InterPro" id="IPR050245">
    <property type="entry name" value="PrsA_foldase"/>
</dbReference>
<dbReference type="PANTHER" id="PTHR47245">
    <property type="entry name" value="PEPTIDYLPROLYL ISOMERASE"/>
    <property type="match status" value="1"/>
</dbReference>
<dbReference type="InterPro" id="IPR046357">
    <property type="entry name" value="PPIase_dom_sf"/>
</dbReference>
<evidence type="ECO:0000256" key="2">
    <source>
        <dbReference type="SAM" id="SignalP"/>
    </source>
</evidence>
<protein>
    <recommendedName>
        <fullName evidence="3">PpiC domain-containing protein</fullName>
    </recommendedName>
</protein>
<dbReference type="Pfam" id="PF13616">
    <property type="entry name" value="Rotamase_3"/>
    <property type="match status" value="1"/>
</dbReference>
<proteinExistence type="predicted"/>
<evidence type="ECO:0000313" key="5">
    <source>
        <dbReference type="Proteomes" id="UP000248745"/>
    </source>
</evidence>
<dbReference type="Gene3D" id="3.10.50.40">
    <property type="match status" value="2"/>
</dbReference>
<comment type="caution">
    <text evidence="4">The sequence shown here is derived from an EMBL/GenBank/DDBJ whole genome shotgun (WGS) entry which is preliminary data.</text>
</comment>
<feature type="domain" description="PpiC" evidence="3">
    <location>
        <begin position="226"/>
        <end position="329"/>
    </location>
</feature>
<organism evidence="4 5">
    <name type="scientific">Taibaiella soli</name>
    <dbReference type="NCBI Taxonomy" id="1649169"/>
    <lineage>
        <taxon>Bacteria</taxon>
        <taxon>Pseudomonadati</taxon>
        <taxon>Bacteroidota</taxon>
        <taxon>Chitinophagia</taxon>
        <taxon>Chitinophagales</taxon>
        <taxon>Chitinophagaceae</taxon>
        <taxon>Taibaiella</taxon>
    </lineage>
</organism>
<dbReference type="AlphaFoldDB" id="A0A2W2B7F0"/>
<dbReference type="PROSITE" id="PS50198">
    <property type="entry name" value="PPIC_PPIASE_2"/>
    <property type="match status" value="2"/>
</dbReference>
<accession>A0A2W2B7F0</accession>
<feature type="domain" description="PpiC" evidence="3">
    <location>
        <begin position="118"/>
        <end position="221"/>
    </location>
</feature>
<dbReference type="EMBL" id="QKTW01000021">
    <property type="protein sequence ID" value="PZF71947.1"/>
    <property type="molecule type" value="Genomic_DNA"/>
</dbReference>
<dbReference type="RefSeq" id="WP_110999889.1">
    <property type="nucleotide sequence ID" value="NZ_QKTW01000021.1"/>
</dbReference>
<dbReference type="Proteomes" id="UP000248745">
    <property type="component" value="Unassembled WGS sequence"/>
</dbReference>
<dbReference type="SUPFAM" id="SSF54534">
    <property type="entry name" value="FKBP-like"/>
    <property type="match status" value="2"/>
</dbReference>
<dbReference type="InterPro" id="IPR023058">
    <property type="entry name" value="PPIase_PpiC_CS"/>
</dbReference>
<evidence type="ECO:0000313" key="4">
    <source>
        <dbReference type="EMBL" id="PZF71947.1"/>
    </source>
</evidence>
<reference evidence="4 5" key="1">
    <citation type="submission" date="2018-06" db="EMBL/GenBank/DDBJ databases">
        <title>Mucibacter soli gen. nov., sp. nov., a new member of the family Chitinophagaceae producing mucin.</title>
        <authorList>
            <person name="Kim M.-K."/>
            <person name="Park S."/>
            <person name="Kim T.-S."/>
            <person name="Joung Y."/>
            <person name="Han J.-H."/>
            <person name="Kim S.B."/>
        </authorList>
    </citation>
    <scope>NUCLEOTIDE SEQUENCE [LARGE SCALE GENOMIC DNA]</scope>
    <source>
        <strain evidence="4 5">R1-15</strain>
    </source>
</reference>
<dbReference type="InterPro" id="IPR000297">
    <property type="entry name" value="PPIase_PpiC"/>
</dbReference>
<keyword evidence="5" id="KW-1185">Reference proteome</keyword>
<dbReference type="PROSITE" id="PS01096">
    <property type="entry name" value="PPIC_PPIASE_1"/>
    <property type="match status" value="1"/>
</dbReference>
<dbReference type="PANTHER" id="PTHR47245:SF2">
    <property type="entry name" value="PEPTIDYL-PROLYL CIS-TRANS ISOMERASE HP_0175-RELATED"/>
    <property type="match status" value="1"/>
</dbReference>
<name>A0A2W2B7F0_9BACT</name>
<feature type="chain" id="PRO_5016008169" description="PpiC domain-containing protein" evidence="2">
    <location>
        <begin position="21"/>
        <end position="655"/>
    </location>
</feature>
<feature type="signal peptide" evidence="2">
    <location>
        <begin position="1"/>
        <end position="20"/>
    </location>
</feature>
<keyword evidence="2" id="KW-0732">Signal</keyword>
<evidence type="ECO:0000256" key="1">
    <source>
        <dbReference type="PROSITE-ProRule" id="PRU00278"/>
    </source>
</evidence>
<gene>
    <name evidence="4" type="ORF">DN068_15675</name>
</gene>